<gene>
    <name evidence="2" type="ORF">GLO26_10975</name>
</gene>
<reference evidence="2 3" key="1">
    <citation type="journal article" date="2020" name="Microorganisms">
        <title>New Insight into Antimicrobial Compounds from Food and Marine-Sourced Carnobacterium Species through Phenotype and Genome Analyses.</title>
        <authorList>
            <person name="Begrem S."/>
            <person name="Ivaniuk F."/>
            <person name="Gigout-Chevalier F."/>
            <person name="Kolypczuk L."/>
            <person name="Bonnetot S."/>
            <person name="Leroi F."/>
            <person name="Grovel O."/>
            <person name="Delbarre-Ladrat C."/>
            <person name="Passerini D."/>
        </authorList>
    </citation>
    <scope>NUCLEOTIDE SEQUENCE [LARGE SCALE GENOMIC DNA]</scope>
    <source>
        <strain evidence="2 3">MIP2551</strain>
    </source>
</reference>
<keyword evidence="1" id="KW-1133">Transmembrane helix</keyword>
<evidence type="ECO:0000256" key="1">
    <source>
        <dbReference type="SAM" id="Phobius"/>
    </source>
</evidence>
<feature type="transmembrane region" description="Helical" evidence="1">
    <location>
        <begin position="6"/>
        <end position="26"/>
    </location>
</feature>
<keyword evidence="3" id="KW-1185">Reference proteome</keyword>
<dbReference type="EMBL" id="WNJQ01000016">
    <property type="protein sequence ID" value="MBC9826306.1"/>
    <property type="molecule type" value="Genomic_DNA"/>
</dbReference>
<keyword evidence="1" id="KW-0472">Membrane</keyword>
<name>A0ABR7TEC4_9LACT</name>
<comment type="caution">
    <text evidence="2">The sequence shown here is derived from an EMBL/GenBank/DDBJ whole genome shotgun (WGS) entry which is preliminary data.</text>
</comment>
<evidence type="ECO:0000313" key="2">
    <source>
        <dbReference type="EMBL" id="MBC9826306.1"/>
    </source>
</evidence>
<accession>A0ABR7TEC4</accession>
<dbReference type="Proteomes" id="UP000638836">
    <property type="component" value="Unassembled WGS sequence"/>
</dbReference>
<organism evidence="2 3">
    <name type="scientific">Carnobacterium inhibens</name>
    <dbReference type="NCBI Taxonomy" id="147709"/>
    <lineage>
        <taxon>Bacteria</taxon>
        <taxon>Bacillati</taxon>
        <taxon>Bacillota</taxon>
        <taxon>Bacilli</taxon>
        <taxon>Lactobacillales</taxon>
        <taxon>Carnobacteriaceae</taxon>
        <taxon>Carnobacterium</taxon>
    </lineage>
</organism>
<sequence>MLKYIVASGIALSALFVLLEIGVNIFGNMIKIKREAGISLKIQLMNAIKSKQ</sequence>
<dbReference type="RefSeq" id="WP_023178119.1">
    <property type="nucleotide sequence ID" value="NZ_WNJQ01000016.1"/>
</dbReference>
<evidence type="ECO:0000313" key="3">
    <source>
        <dbReference type="Proteomes" id="UP000638836"/>
    </source>
</evidence>
<proteinExistence type="predicted"/>
<keyword evidence="1" id="KW-0812">Transmembrane</keyword>
<protein>
    <submittedName>
        <fullName evidence="2">Uncharacterized protein</fullName>
    </submittedName>
</protein>